<feature type="compositionally biased region" description="Polar residues" evidence="1">
    <location>
        <begin position="1095"/>
        <end position="1104"/>
    </location>
</feature>
<dbReference type="InterPro" id="IPR008936">
    <property type="entry name" value="Rho_GTPase_activation_prot"/>
</dbReference>
<dbReference type="SUPFAM" id="SSF48350">
    <property type="entry name" value="GTPase activation domain, GAP"/>
    <property type="match status" value="1"/>
</dbReference>
<evidence type="ECO:0000259" key="3">
    <source>
        <dbReference type="PROSITE" id="PS50238"/>
    </source>
</evidence>
<feature type="compositionally biased region" description="Low complexity" evidence="1">
    <location>
        <begin position="1040"/>
        <end position="1055"/>
    </location>
</feature>
<dbReference type="SUPFAM" id="SSF46785">
    <property type="entry name" value="Winged helix' DNA-binding domain"/>
    <property type="match status" value="1"/>
</dbReference>
<dbReference type="EMBL" id="JASNQZ010000008">
    <property type="protein sequence ID" value="KAL0953558.1"/>
    <property type="molecule type" value="Genomic_DNA"/>
</dbReference>
<protein>
    <recommendedName>
        <fullName evidence="6">Rho-GAP domain-containing protein</fullName>
    </recommendedName>
</protein>
<feature type="compositionally biased region" description="Low complexity" evidence="1">
    <location>
        <begin position="1067"/>
        <end position="1081"/>
    </location>
</feature>
<keyword evidence="5" id="KW-1185">Reference proteome</keyword>
<proteinExistence type="predicted"/>
<gene>
    <name evidence="4" type="ORF">HGRIS_004778</name>
</gene>
<accession>A0ABR3JDT6</accession>
<dbReference type="InterPro" id="IPR027267">
    <property type="entry name" value="AH/BAR_dom_sf"/>
</dbReference>
<dbReference type="InterPro" id="IPR000198">
    <property type="entry name" value="RhoGAP_dom"/>
</dbReference>
<feature type="domain" description="Rho-GAP" evidence="3">
    <location>
        <begin position="583"/>
        <end position="792"/>
    </location>
</feature>
<dbReference type="PROSITE" id="PS50186">
    <property type="entry name" value="DEP"/>
    <property type="match status" value="1"/>
</dbReference>
<feature type="compositionally biased region" description="Polar residues" evidence="1">
    <location>
        <begin position="1056"/>
        <end position="1066"/>
    </location>
</feature>
<evidence type="ECO:0000259" key="2">
    <source>
        <dbReference type="PROSITE" id="PS50186"/>
    </source>
</evidence>
<feature type="compositionally biased region" description="Polar residues" evidence="1">
    <location>
        <begin position="244"/>
        <end position="256"/>
    </location>
</feature>
<dbReference type="InterPro" id="IPR000591">
    <property type="entry name" value="DEP_dom"/>
</dbReference>
<dbReference type="Pfam" id="PF00620">
    <property type="entry name" value="RhoGAP"/>
    <property type="match status" value="1"/>
</dbReference>
<dbReference type="PANTHER" id="PTHR23065:SF17">
    <property type="entry name" value="RHO-GTPASE-ACTIVATING PROTEIN RGD2"/>
    <property type="match status" value="1"/>
</dbReference>
<feature type="compositionally biased region" description="Polar residues" evidence="1">
    <location>
        <begin position="186"/>
        <end position="198"/>
    </location>
</feature>
<feature type="domain" description="DEP" evidence="2">
    <location>
        <begin position="321"/>
        <end position="401"/>
    </location>
</feature>
<dbReference type="PROSITE" id="PS50238">
    <property type="entry name" value="RHOGAP"/>
    <property type="match status" value="1"/>
</dbReference>
<evidence type="ECO:0000256" key="1">
    <source>
        <dbReference type="SAM" id="MobiDB-lite"/>
    </source>
</evidence>
<evidence type="ECO:0000313" key="4">
    <source>
        <dbReference type="EMBL" id="KAL0953558.1"/>
    </source>
</evidence>
<reference evidence="5" key="1">
    <citation type="submission" date="2024-06" db="EMBL/GenBank/DDBJ databases">
        <title>Multi-omics analyses provide insights into the biosynthesis of the anticancer antibiotic pleurotin in Hohenbuehelia grisea.</title>
        <authorList>
            <person name="Weaver J.A."/>
            <person name="Alberti F."/>
        </authorList>
    </citation>
    <scope>NUCLEOTIDE SEQUENCE [LARGE SCALE GENOMIC DNA]</scope>
    <source>
        <strain evidence="5">T-177</strain>
    </source>
</reference>
<comment type="caution">
    <text evidence="4">The sequence shown here is derived from an EMBL/GenBank/DDBJ whole genome shotgun (WGS) entry which is preliminary data.</text>
</comment>
<feature type="compositionally biased region" description="Pro residues" evidence="1">
    <location>
        <begin position="852"/>
        <end position="913"/>
    </location>
</feature>
<name>A0ABR3JDT6_9AGAR</name>
<dbReference type="SMART" id="SM00324">
    <property type="entry name" value="RhoGAP"/>
    <property type="match status" value="1"/>
</dbReference>
<feature type="compositionally biased region" description="Acidic residues" evidence="1">
    <location>
        <begin position="1111"/>
        <end position="1120"/>
    </location>
</feature>
<dbReference type="Gene3D" id="1.10.555.10">
    <property type="entry name" value="Rho GTPase activation protein"/>
    <property type="match status" value="1"/>
</dbReference>
<evidence type="ECO:0008006" key="6">
    <source>
        <dbReference type="Google" id="ProtNLM"/>
    </source>
</evidence>
<dbReference type="Gene3D" id="1.20.1270.60">
    <property type="entry name" value="Arfaptin homology (AH) domain/BAR domain"/>
    <property type="match status" value="2"/>
</dbReference>
<feature type="compositionally biased region" description="Basic and acidic residues" evidence="1">
    <location>
        <begin position="259"/>
        <end position="270"/>
    </location>
</feature>
<sequence>MAVLSLPLSFNNSFWTQDYRRGLEVLFDKLEQVRQRAYVFTFGANFPKGVAENEEIVAFVKARAIAEGALANSLTVPMLTGPQGTGFGADDGASLLMAFRGLQAESVAQGQAHKSISKELHTLVADPFSEWAEGYKRRLSQSRHTVIDNWLSAYEQAQGDVSKLKQQYLSKTRRADEAEDDAKFAPNSNVGDNYTSSPRIRPADARVPQRTASVSERIASRLKELQKKSVNALAAAADELKSPISETQSEDSSATVQAEKVDKGKAKATDEQPPPPAILESPAGMSPVSLPGKLEDAPPEPILLAGLSFTPASLSQLLMSATKELQLRPVRFPLLGEYQDCFSGEEFVAWLNESVPGFGGDLDRAEDAARDLTERDGLLRRIGELGNQFEHADDAFYQFRPKAFELDKPAGEQVATPGGKPVAENLMKRTNNFVNLVQKALNANTNGDPAYVRLRHDADEADHAYRVAVRRLDRQRLGLEERMEETFKTLQRWETERLRAVKTVLLQYHGTLANLPKTLEPSLEREAAFIAAFQPENDLPALIERYRTGPFRPAPHVYESVAHDDSDVVFGIDLRKWAEGGWTAMTTGEEKKELVPPVLTALLEGLQAAYGRSANDDEKRKSWIYEVPLPAVHHLREALNGVDPGQPIPPELFEKYDAPVIASAVKLWLLELDPPIALWEGWEDIRKLYPAVGQASSEKKEAGEEQHMQDLSSALLKFPRVHLYVLDTVISHVKKLMESTKVEESDEVYISKLALSVGRTIIRPKVESQLAVQDRHPTLLFIDLLKHYDAILPSTIARKKRESERKVPIRKRTAPIDMRLSRSRISVGADTKQLLAAQQQAQNPSLGRLKSPPLPPMPPTLATPAPLPPPPPVEKPTPVTPPPPPPPAPEAKPEVIAPPPPPPVLPGPPPPLPATEAPARPSFKEPPPEDDDLPPRPSFKEPPPEDDDLPPRPAFAEPPTENDDAPASATLPPPPPPPITNVTPPTPQNNAALRRVSAGYGRSASPSPTRAKIASRSPSPPVASPGGASLSRSGSGQTGVRGPRGARGPRTPGSGSVSNMVANLNRTSISGSPPAGSPTSPDGKRLSGSPGRRSSVLNRSSVFSRRTMASDAEDDVVDRH</sequence>
<feature type="region of interest" description="Disordered" evidence="1">
    <location>
        <begin position="173"/>
        <end position="213"/>
    </location>
</feature>
<dbReference type="SUPFAM" id="SSF103657">
    <property type="entry name" value="BAR/IMD domain-like"/>
    <property type="match status" value="2"/>
</dbReference>
<organism evidence="4 5">
    <name type="scientific">Hohenbuehelia grisea</name>
    <dbReference type="NCBI Taxonomy" id="104357"/>
    <lineage>
        <taxon>Eukaryota</taxon>
        <taxon>Fungi</taxon>
        <taxon>Dikarya</taxon>
        <taxon>Basidiomycota</taxon>
        <taxon>Agaricomycotina</taxon>
        <taxon>Agaricomycetes</taxon>
        <taxon>Agaricomycetidae</taxon>
        <taxon>Agaricales</taxon>
        <taxon>Pleurotineae</taxon>
        <taxon>Pleurotaceae</taxon>
        <taxon>Hohenbuehelia</taxon>
    </lineage>
</organism>
<dbReference type="PANTHER" id="PTHR23065">
    <property type="entry name" value="PROLINE-SERINE-THREONINE PHOSPHATASE INTERACTING PROTEIN 1"/>
    <property type="match status" value="1"/>
</dbReference>
<feature type="compositionally biased region" description="Pro residues" evidence="1">
    <location>
        <begin position="971"/>
        <end position="987"/>
    </location>
</feature>
<feature type="region of interest" description="Disordered" evidence="1">
    <location>
        <begin position="837"/>
        <end position="1120"/>
    </location>
</feature>
<dbReference type="Proteomes" id="UP001556367">
    <property type="component" value="Unassembled WGS sequence"/>
</dbReference>
<dbReference type="InterPro" id="IPR036390">
    <property type="entry name" value="WH_DNA-bd_sf"/>
</dbReference>
<evidence type="ECO:0000313" key="5">
    <source>
        <dbReference type="Proteomes" id="UP001556367"/>
    </source>
</evidence>
<feature type="region of interest" description="Disordered" evidence="1">
    <location>
        <begin position="242"/>
        <end position="294"/>
    </location>
</feature>